<feature type="compositionally biased region" description="Acidic residues" evidence="1">
    <location>
        <begin position="90"/>
        <end position="109"/>
    </location>
</feature>
<keyword evidence="3" id="KW-1185">Reference proteome</keyword>
<dbReference type="STRING" id="4536.A0A0E0FM32"/>
<accession>A0A0E0FM32</accession>
<dbReference type="HOGENOM" id="CLU_1663541_0_0_1"/>
<feature type="region of interest" description="Disordered" evidence="1">
    <location>
        <begin position="73"/>
        <end position="119"/>
    </location>
</feature>
<feature type="compositionally biased region" description="Basic and acidic residues" evidence="1">
    <location>
        <begin position="76"/>
        <end position="89"/>
    </location>
</feature>
<reference evidence="2" key="2">
    <citation type="submission" date="2018-04" db="EMBL/GenBank/DDBJ databases">
        <title>OnivRS2 (Oryza nivara Reference Sequence Version 2).</title>
        <authorList>
            <person name="Zhang J."/>
            <person name="Kudrna D."/>
            <person name="Lee S."/>
            <person name="Talag J."/>
            <person name="Rajasekar S."/>
            <person name="Welchert J."/>
            <person name="Hsing Y.-I."/>
            <person name="Wing R.A."/>
        </authorList>
    </citation>
    <scope>NUCLEOTIDE SEQUENCE [LARGE SCALE GENOMIC DNA]</scope>
</reference>
<dbReference type="Gramene" id="ONIVA01G19200.1">
    <property type="protein sequence ID" value="ONIVA01G19200.1"/>
    <property type="gene ID" value="ONIVA01G19200"/>
</dbReference>
<organism evidence="2">
    <name type="scientific">Oryza nivara</name>
    <name type="common">Indian wild rice</name>
    <name type="synonym">Oryza sativa f. spontanea</name>
    <dbReference type="NCBI Taxonomy" id="4536"/>
    <lineage>
        <taxon>Eukaryota</taxon>
        <taxon>Viridiplantae</taxon>
        <taxon>Streptophyta</taxon>
        <taxon>Embryophyta</taxon>
        <taxon>Tracheophyta</taxon>
        <taxon>Spermatophyta</taxon>
        <taxon>Magnoliopsida</taxon>
        <taxon>Liliopsida</taxon>
        <taxon>Poales</taxon>
        <taxon>Poaceae</taxon>
        <taxon>BOP clade</taxon>
        <taxon>Oryzoideae</taxon>
        <taxon>Oryzeae</taxon>
        <taxon>Oryzinae</taxon>
        <taxon>Oryza</taxon>
    </lineage>
</organism>
<dbReference type="Proteomes" id="UP000006591">
    <property type="component" value="Chromosome 1"/>
</dbReference>
<evidence type="ECO:0000313" key="3">
    <source>
        <dbReference type="Proteomes" id="UP000006591"/>
    </source>
</evidence>
<reference evidence="2" key="1">
    <citation type="submission" date="2015-04" db="UniProtKB">
        <authorList>
            <consortium name="EnsemblPlants"/>
        </authorList>
    </citation>
    <scope>IDENTIFICATION</scope>
    <source>
        <strain evidence="2">SL10</strain>
    </source>
</reference>
<dbReference type="AlphaFoldDB" id="A0A0E0FM32"/>
<evidence type="ECO:0000256" key="1">
    <source>
        <dbReference type="SAM" id="MobiDB-lite"/>
    </source>
</evidence>
<proteinExistence type="predicted"/>
<dbReference type="EnsemblPlants" id="ONIVA01G19200.1">
    <property type="protein sequence ID" value="ONIVA01G19200.1"/>
    <property type="gene ID" value="ONIVA01G19200"/>
</dbReference>
<name>A0A0E0FM32_ORYNI</name>
<sequence>MTRSEWRGRMSNHCLDGTCSRQSVGRIVNDASVALGTAPGSQEESSVLRNALHTLRQRCRKLVARLGCRADNAIEPARRAEEQEGQEKEQEGEEEGDDEEEEEEEEEEGEGRRGASGARALLAIGHTTVVAGGRGISTTAQESIYLCVEVHSYQPHAPR</sequence>
<evidence type="ECO:0000313" key="2">
    <source>
        <dbReference type="EnsemblPlants" id="ONIVA01G19200.1"/>
    </source>
</evidence>
<protein>
    <submittedName>
        <fullName evidence="2">Uncharacterized protein</fullName>
    </submittedName>
</protein>